<dbReference type="GO" id="GO:0005509">
    <property type="term" value="F:calcium ion binding"/>
    <property type="evidence" value="ECO:0007669"/>
    <property type="project" value="InterPro"/>
</dbReference>
<evidence type="ECO:0000313" key="3">
    <source>
        <dbReference type="Proteomes" id="UP000249542"/>
    </source>
</evidence>
<feature type="region of interest" description="Disordered" evidence="1">
    <location>
        <begin position="133"/>
        <end position="179"/>
    </location>
</feature>
<reference evidence="2 3" key="1">
    <citation type="submission" date="2018-06" db="EMBL/GenBank/DDBJ databases">
        <title>Genomic Encyclopedia of Archaeal and Bacterial Type Strains, Phase II (KMG-II): from individual species to whole genera.</title>
        <authorList>
            <person name="Goeker M."/>
        </authorList>
    </citation>
    <scope>NUCLEOTIDE SEQUENCE [LARGE SCALE GENOMIC DNA]</scope>
    <source>
        <strain evidence="2 3">DSM 15361</strain>
    </source>
</reference>
<dbReference type="InterPro" id="IPR028974">
    <property type="entry name" value="TSP_type-3_rpt"/>
</dbReference>
<keyword evidence="3" id="KW-1185">Reference proteome</keyword>
<dbReference type="RefSeq" id="WP_111541670.1">
    <property type="nucleotide sequence ID" value="NZ_QKYV01000006.1"/>
</dbReference>
<proteinExistence type="predicted"/>
<name>A0A2W7HXE7_9FLAO</name>
<feature type="region of interest" description="Disordered" evidence="1">
    <location>
        <begin position="236"/>
        <end position="260"/>
    </location>
</feature>
<dbReference type="PROSITE" id="PS51257">
    <property type="entry name" value="PROKAR_LIPOPROTEIN"/>
    <property type="match status" value="1"/>
</dbReference>
<comment type="caution">
    <text evidence="2">The sequence shown here is derived from an EMBL/GenBank/DDBJ whole genome shotgun (WGS) entry which is preliminary data.</text>
</comment>
<accession>A0A2W7HXE7</accession>
<protein>
    <recommendedName>
        <fullName evidence="4">Thrombospondin type 3 repeat-containing protein</fullName>
    </recommendedName>
</protein>
<dbReference type="AlphaFoldDB" id="A0A2W7HXE7"/>
<dbReference type="Gene3D" id="4.10.1080.10">
    <property type="entry name" value="TSP type-3 repeat"/>
    <property type="match status" value="1"/>
</dbReference>
<evidence type="ECO:0008006" key="4">
    <source>
        <dbReference type="Google" id="ProtNLM"/>
    </source>
</evidence>
<feature type="compositionally biased region" description="Basic and acidic residues" evidence="1">
    <location>
        <begin position="152"/>
        <end position="164"/>
    </location>
</feature>
<organism evidence="2 3">
    <name type="scientific">Mesonia algae</name>
    <dbReference type="NCBI Taxonomy" id="213248"/>
    <lineage>
        <taxon>Bacteria</taxon>
        <taxon>Pseudomonadati</taxon>
        <taxon>Bacteroidota</taxon>
        <taxon>Flavobacteriia</taxon>
        <taxon>Flavobacteriales</taxon>
        <taxon>Flavobacteriaceae</taxon>
        <taxon>Mesonia</taxon>
    </lineage>
</organism>
<gene>
    <name evidence="2" type="ORF">LX95_02398</name>
</gene>
<evidence type="ECO:0000256" key="1">
    <source>
        <dbReference type="SAM" id="MobiDB-lite"/>
    </source>
</evidence>
<dbReference type="EMBL" id="QKYV01000006">
    <property type="protein sequence ID" value="PZW39256.1"/>
    <property type="molecule type" value="Genomic_DNA"/>
</dbReference>
<dbReference type="Proteomes" id="UP000249542">
    <property type="component" value="Unassembled WGS sequence"/>
</dbReference>
<evidence type="ECO:0000313" key="2">
    <source>
        <dbReference type="EMBL" id="PZW39256.1"/>
    </source>
</evidence>
<sequence>MKNVYFFGFVLLSLLASCDDGELIVTNFDFDSDTSLQFCSTETETVIFALETDPNETIFFKFNDGDFTGSFQGTAIDTSFTYNVTDDNQIIYRSLSSSITADYFCNTIPPTQSNVKEEYVSTNGGTVTFNITVNSPTGDDADTDGDGVTDIVEGKNESPQKDTDGDGVPDYLDKDDDNDNVLTQIENNLSNQPTFEDTFPDTDEDGIPNYLDDDDDNDGILTRYEDLNAADNITEEDPDLNLNPTDDDTNQNGIPNYLDPEDTGELIIEEFKANELSRNFTTVVLAENISLKNTSNNEEITLETLVMGKLQVTKTVEVESQIE</sequence>
<feature type="compositionally biased region" description="Acidic residues" evidence="1">
    <location>
        <begin position="236"/>
        <end position="249"/>
    </location>
</feature>